<keyword evidence="2" id="KW-0808">Transferase</keyword>
<dbReference type="InterPro" id="IPR029044">
    <property type="entry name" value="Nucleotide-diphossugar_trans"/>
</dbReference>
<dbReference type="PANTHER" id="PTHR22916">
    <property type="entry name" value="GLYCOSYLTRANSFERASE"/>
    <property type="match status" value="1"/>
</dbReference>
<keyword evidence="2" id="KW-0328">Glycosyltransferase</keyword>
<dbReference type="EMBL" id="JAGGJQ010000002">
    <property type="protein sequence ID" value="MBP1839115.1"/>
    <property type="molecule type" value="Genomic_DNA"/>
</dbReference>
<dbReference type="Proteomes" id="UP001231587">
    <property type="component" value="Unassembled WGS sequence"/>
</dbReference>
<proteinExistence type="predicted"/>
<accession>A0A9X0YHR3</accession>
<comment type="caution">
    <text evidence="2">The sequence shown here is derived from an EMBL/GenBank/DDBJ whole genome shotgun (WGS) entry which is preliminary data.</text>
</comment>
<dbReference type="CDD" id="cd00761">
    <property type="entry name" value="Glyco_tranf_GTA_type"/>
    <property type="match status" value="1"/>
</dbReference>
<dbReference type="PANTHER" id="PTHR22916:SF64">
    <property type="entry name" value="TRANSFERASE, PUTATIVE-RELATED"/>
    <property type="match status" value="1"/>
</dbReference>
<dbReference type="AlphaFoldDB" id="A0A9X0YHR3"/>
<dbReference type="Gene3D" id="3.90.550.10">
    <property type="entry name" value="Spore Coat Polysaccharide Biosynthesis Protein SpsA, Chain A"/>
    <property type="match status" value="1"/>
</dbReference>
<protein>
    <submittedName>
        <fullName evidence="2">Rhamnosyltransferase</fullName>
        <ecNumber evidence="2">2.4.1.-</ecNumber>
    </submittedName>
</protein>
<keyword evidence="5" id="KW-1185">Reference proteome</keyword>
<feature type="domain" description="Glycosyltransferase 2-like" evidence="1">
    <location>
        <begin position="10"/>
        <end position="135"/>
    </location>
</feature>
<dbReference type="EC" id="2.4.1.-" evidence="2"/>
<evidence type="ECO:0000313" key="3">
    <source>
        <dbReference type="EMBL" id="MDQ0333892.1"/>
    </source>
</evidence>
<name>A0A9X0YHR3_9FLAO</name>
<evidence type="ECO:0000313" key="4">
    <source>
        <dbReference type="Proteomes" id="UP001138672"/>
    </source>
</evidence>
<dbReference type="InterPro" id="IPR001173">
    <property type="entry name" value="Glyco_trans_2-like"/>
</dbReference>
<dbReference type="Proteomes" id="UP001138672">
    <property type="component" value="Unassembled WGS sequence"/>
</dbReference>
<sequence>MCKTKSINISIVVPVKNGMDTLERFIKGIQVQSILKDIEVVIIDSGSNDGSLEYLEAFEFVKVISIDPKTFNHGATRNFAITQCQGEFVFMTVQDAWTTDEHLLKRMLTHFDDIEVMGVCGQQIVPKRDDTNPHEWFRPYSKPKPKVIQFKDSEEFINLGEKEQFKYCGWDDVIAMYRKTALQQLPFETVAFGEDMLWAKAALIKGYRIVYDYRNRVNHYHHEYPDFVYKRTFIVLYFIYKSFGFVRDLSVPKSEFLKIIYRNLKYKVNLKWIIFNWKARDARHSAFIDFNKALKVSEENLDKVYSKVCSNVPQGKSYKKIINTKFKLLKL</sequence>
<evidence type="ECO:0000313" key="5">
    <source>
        <dbReference type="Proteomes" id="UP001231587"/>
    </source>
</evidence>
<dbReference type="SUPFAM" id="SSF53448">
    <property type="entry name" value="Nucleotide-diphospho-sugar transferases"/>
    <property type="match status" value="1"/>
</dbReference>
<dbReference type="EMBL" id="JAUSUU010000001">
    <property type="protein sequence ID" value="MDQ0333892.1"/>
    <property type="molecule type" value="Genomic_DNA"/>
</dbReference>
<reference evidence="2" key="1">
    <citation type="submission" date="2021-03" db="EMBL/GenBank/DDBJ databases">
        <title>Genomic Encyclopedia of Type Strains, Phase IV (KMG-IV): sequencing the most valuable type-strain genomes for metagenomic binning, comparative biology and taxonomic classification.</title>
        <authorList>
            <person name="Goeker M."/>
        </authorList>
    </citation>
    <scope>NUCLEOTIDE SEQUENCE</scope>
    <source>
        <strain evidence="2">DSM 15523</strain>
        <strain evidence="3 5">DSM 16476</strain>
    </source>
</reference>
<dbReference type="GO" id="GO:0016758">
    <property type="term" value="F:hexosyltransferase activity"/>
    <property type="evidence" value="ECO:0007669"/>
    <property type="project" value="UniProtKB-ARBA"/>
</dbReference>
<evidence type="ECO:0000259" key="1">
    <source>
        <dbReference type="Pfam" id="PF00535"/>
    </source>
</evidence>
<dbReference type="OrthoDB" id="9810303at2"/>
<gene>
    <name evidence="2" type="ORF">J2Z56_001021</name>
    <name evidence="3" type="ORF">J2Z57_000314</name>
</gene>
<dbReference type="Pfam" id="PF00535">
    <property type="entry name" value="Glycos_transf_2"/>
    <property type="match status" value="1"/>
</dbReference>
<organism evidence="2 4">
    <name type="scientific">Formosa algae</name>
    <dbReference type="NCBI Taxonomy" id="225843"/>
    <lineage>
        <taxon>Bacteria</taxon>
        <taxon>Pseudomonadati</taxon>
        <taxon>Bacteroidota</taxon>
        <taxon>Flavobacteriia</taxon>
        <taxon>Flavobacteriales</taxon>
        <taxon>Flavobacteriaceae</taxon>
        <taxon>Formosa</taxon>
    </lineage>
</organism>
<dbReference type="RefSeq" id="WP_057783162.1">
    <property type="nucleotide sequence ID" value="NZ_JAGGJQ010000002.1"/>
</dbReference>
<evidence type="ECO:0000313" key="2">
    <source>
        <dbReference type="EMBL" id="MBP1839115.1"/>
    </source>
</evidence>